<reference evidence="1" key="1">
    <citation type="submission" date="2021-02" db="EMBL/GenBank/DDBJ databases">
        <authorList>
            <person name="Nowell W R."/>
        </authorList>
    </citation>
    <scope>NUCLEOTIDE SEQUENCE</scope>
    <source>
        <strain evidence="1">Ploen Becks lab</strain>
    </source>
</reference>
<gene>
    <name evidence="1" type="ORF">OXX778_LOCUS21003</name>
</gene>
<dbReference type="AlphaFoldDB" id="A0A814NVQ5"/>
<evidence type="ECO:0008006" key="3">
    <source>
        <dbReference type="Google" id="ProtNLM"/>
    </source>
</evidence>
<sequence>MNFYSCLKNKKLYDKMLYIKTIQANLINYGEIVYVNPQKTQTTKIYGAAFDSTKSTLDNLHVSAFQDFISARYPLINRFLSPDIYLLGRPMCNPDVLSENILSKSFMPKIIGLEFQITIQFLNQMNYAAGMYTTLINGGSRYMTICHIPVVQQIGYDDCGLFALGFALALAIDIDPGSIYFDQ</sequence>
<proteinExistence type="predicted"/>
<evidence type="ECO:0000313" key="2">
    <source>
        <dbReference type="Proteomes" id="UP000663879"/>
    </source>
</evidence>
<keyword evidence="2" id="KW-1185">Reference proteome</keyword>
<accession>A0A814NVQ5</accession>
<feature type="non-terminal residue" evidence="1">
    <location>
        <position position="1"/>
    </location>
</feature>
<evidence type="ECO:0000313" key="1">
    <source>
        <dbReference type="EMBL" id="CAF1097989.1"/>
    </source>
</evidence>
<organism evidence="1 2">
    <name type="scientific">Brachionus calyciflorus</name>
    <dbReference type="NCBI Taxonomy" id="104777"/>
    <lineage>
        <taxon>Eukaryota</taxon>
        <taxon>Metazoa</taxon>
        <taxon>Spiralia</taxon>
        <taxon>Gnathifera</taxon>
        <taxon>Rotifera</taxon>
        <taxon>Eurotatoria</taxon>
        <taxon>Monogononta</taxon>
        <taxon>Pseudotrocha</taxon>
        <taxon>Ploima</taxon>
        <taxon>Brachionidae</taxon>
        <taxon>Brachionus</taxon>
    </lineage>
</organism>
<name>A0A814NVQ5_9BILA</name>
<protein>
    <recommendedName>
        <fullName evidence="3">Ubiquitin-like protease family profile domain-containing protein</fullName>
    </recommendedName>
</protein>
<dbReference type="Proteomes" id="UP000663879">
    <property type="component" value="Unassembled WGS sequence"/>
</dbReference>
<comment type="caution">
    <text evidence="1">The sequence shown here is derived from an EMBL/GenBank/DDBJ whole genome shotgun (WGS) entry which is preliminary data.</text>
</comment>
<dbReference type="EMBL" id="CAJNOC010007389">
    <property type="protein sequence ID" value="CAF1097989.1"/>
    <property type="molecule type" value="Genomic_DNA"/>
</dbReference>